<dbReference type="OrthoDB" id="9808681at2"/>
<reference evidence="1 2" key="1">
    <citation type="submission" date="2017-07" db="EMBL/GenBank/DDBJ databases">
        <title>A draft genome sequence of Komagataeibacter oboediens LMG 18849.</title>
        <authorList>
            <person name="Skraban J."/>
            <person name="Cleenwerck I."/>
            <person name="Vandamme P."/>
            <person name="Trcek J."/>
        </authorList>
    </citation>
    <scope>NUCLEOTIDE SEQUENCE [LARGE SCALE GENOMIC DNA]</scope>
    <source>
        <strain evidence="1 2">LMG 18849</strain>
    </source>
</reference>
<accession>A0A318QPY9</accession>
<evidence type="ECO:0000313" key="1">
    <source>
        <dbReference type="EMBL" id="PYD79382.1"/>
    </source>
</evidence>
<sequence length="131" mass="14008">MAATAAIYGFPANILPSIHSVEGGKVGTIAHNKNGTDDLGFMQVNSSWLPALVEGTGLPASTLRTRLIQDSCFNIAMAGSILDLYRQEAHGDVWRAVGFYHSHTPPLGLGYQAQVLNASIASMLTPQKQDR</sequence>
<dbReference type="AlphaFoldDB" id="A0A318QPY9"/>
<dbReference type="CDD" id="cd13400">
    <property type="entry name" value="LT_IagB-like"/>
    <property type="match status" value="1"/>
</dbReference>
<dbReference type="EMBL" id="NKTX01000072">
    <property type="protein sequence ID" value="PYD79382.1"/>
    <property type="molecule type" value="Genomic_DNA"/>
</dbReference>
<dbReference type="SUPFAM" id="SSF53955">
    <property type="entry name" value="Lysozyme-like"/>
    <property type="match status" value="1"/>
</dbReference>
<dbReference type="InterPro" id="IPR023346">
    <property type="entry name" value="Lysozyme-like_dom_sf"/>
</dbReference>
<gene>
    <name evidence="1" type="ORF">CFR80_15170</name>
</gene>
<evidence type="ECO:0000313" key="2">
    <source>
        <dbReference type="Proteomes" id="UP000247417"/>
    </source>
</evidence>
<organism evidence="1 2">
    <name type="scientific">Komagataeibacter oboediens</name>
    <dbReference type="NCBI Taxonomy" id="65958"/>
    <lineage>
        <taxon>Bacteria</taxon>
        <taxon>Pseudomonadati</taxon>
        <taxon>Pseudomonadota</taxon>
        <taxon>Alphaproteobacteria</taxon>
        <taxon>Acetobacterales</taxon>
        <taxon>Acetobacteraceae</taxon>
        <taxon>Komagataeibacter</taxon>
    </lineage>
</organism>
<comment type="caution">
    <text evidence="1">The sequence shown here is derived from an EMBL/GenBank/DDBJ whole genome shotgun (WGS) entry which is preliminary data.</text>
</comment>
<proteinExistence type="predicted"/>
<dbReference type="Proteomes" id="UP000247417">
    <property type="component" value="Unassembled WGS sequence"/>
</dbReference>
<name>A0A318QPY9_9PROT</name>
<protein>
    <submittedName>
        <fullName evidence="1">Type IV pili</fullName>
    </submittedName>
</protein>
<dbReference type="RefSeq" id="WP_110507637.1">
    <property type="nucleotide sequence ID" value="NZ_NKTX01000072.1"/>
</dbReference>